<evidence type="ECO:0000259" key="6">
    <source>
        <dbReference type="Pfam" id="PF07782"/>
    </source>
</evidence>
<feature type="transmembrane region" description="Helical" evidence="5">
    <location>
        <begin position="6"/>
        <end position="27"/>
    </location>
</feature>
<keyword evidence="2 5" id="KW-0812">Transmembrane</keyword>
<comment type="subcellular location">
    <subcellularLocation>
        <location evidence="1">Membrane</location>
        <topology evidence="1">Multi-pass membrane protein</topology>
    </subcellularLocation>
</comment>
<feature type="transmembrane region" description="Helical" evidence="5">
    <location>
        <begin position="402"/>
        <end position="422"/>
    </location>
</feature>
<protein>
    <submittedName>
        <fullName evidence="9">E3 ubiquitin-protein ligase DCST1</fullName>
    </submittedName>
</protein>
<keyword evidence="3 5" id="KW-1133">Transmembrane helix</keyword>
<accession>A0A1S3H559</accession>
<dbReference type="Pfam" id="PF26037">
    <property type="entry name" value="zf-RING_DCST1_C"/>
    <property type="match status" value="1"/>
</dbReference>
<evidence type="ECO:0000256" key="3">
    <source>
        <dbReference type="ARBA" id="ARBA00022989"/>
    </source>
</evidence>
<feature type="domain" description="Dendritic cell-specific transmembrane protein-like" evidence="6">
    <location>
        <begin position="346"/>
        <end position="536"/>
    </location>
</feature>
<dbReference type="InterPro" id="IPR058842">
    <property type="entry name" value="DCST1_C"/>
</dbReference>
<gene>
    <name evidence="9" type="primary">LOC106152152</name>
</gene>
<organism evidence="8 9">
    <name type="scientific">Lingula anatina</name>
    <name type="common">Brachiopod</name>
    <name type="synonym">Lingula unguis</name>
    <dbReference type="NCBI Taxonomy" id="7574"/>
    <lineage>
        <taxon>Eukaryota</taxon>
        <taxon>Metazoa</taxon>
        <taxon>Spiralia</taxon>
        <taxon>Lophotrochozoa</taxon>
        <taxon>Brachiopoda</taxon>
        <taxon>Linguliformea</taxon>
        <taxon>Lingulata</taxon>
        <taxon>Lingulida</taxon>
        <taxon>Linguloidea</taxon>
        <taxon>Lingulidae</taxon>
        <taxon>Lingula</taxon>
    </lineage>
</organism>
<reference evidence="9" key="1">
    <citation type="submission" date="2025-08" db="UniProtKB">
        <authorList>
            <consortium name="RefSeq"/>
        </authorList>
    </citation>
    <scope>IDENTIFICATION</scope>
    <source>
        <tissue evidence="9">Gonads</tissue>
    </source>
</reference>
<dbReference type="Proteomes" id="UP000085678">
    <property type="component" value="Unplaced"/>
</dbReference>
<evidence type="ECO:0000313" key="9">
    <source>
        <dbReference type="RefSeq" id="XP_013381102.2"/>
    </source>
</evidence>
<evidence type="ECO:0000256" key="4">
    <source>
        <dbReference type="ARBA" id="ARBA00023136"/>
    </source>
</evidence>
<dbReference type="OrthoDB" id="5985669at2759"/>
<evidence type="ECO:0000256" key="2">
    <source>
        <dbReference type="ARBA" id="ARBA00022692"/>
    </source>
</evidence>
<keyword evidence="4 5" id="KW-0472">Membrane</keyword>
<feature type="transmembrane region" description="Helical" evidence="5">
    <location>
        <begin position="48"/>
        <end position="67"/>
    </location>
</feature>
<dbReference type="KEGG" id="lak:106152152"/>
<dbReference type="PANTHER" id="PTHR21041">
    <property type="entry name" value="DENDRITIC CELL-SPECIFIC TRANSMEMBRANE PROTEIN"/>
    <property type="match status" value="1"/>
</dbReference>
<feature type="domain" description="E3 ubiquitin-protein ligase DCST1-like C-terminal" evidence="7">
    <location>
        <begin position="592"/>
        <end position="634"/>
    </location>
</feature>
<feature type="transmembrane region" description="Helical" evidence="5">
    <location>
        <begin position="310"/>
        <end position="331"/>
    </location>
</feature>
<dbReference type="InterPro" id="IPR051856">
    <property type="entry name" value="CSR-E3_Ligase_Protein"/>
</dbReference>
<evidence type="ECO:0000256" key="5">
    <source>
        <dbReference type="SAM" id="Phobius"/>
    </source>
</evidence>
<dbReference type="Pfam" id="PF07782">
    <property type="entry name" value="DC_STAMP"/>
    <property type="match status" value="1"/>
</dbReference>
<evidence type="ECO:0000259" key="7">
    <source>
        <dbReference type="Pfam" id="PF26037"/>
    </source>
</evidence>
<feature type="transmembrane region" description="Helical" evidence="5">
    <location>
        <begin position="491"/>
        <end position="508"/>
    </location>
</feature>
<evidence type="ECO:0000313" key="8">
    <source>
        <dbReference type="Proteomes" id="UP000085678"/>
    </source>
</evidence>
<name>A0A1S3H559_LINAN</name>
<dbReference type="AlphaFoldDB" id="A0A1S3H559"/>
<dbReference type="GeneID" id="106152152"/>
<keyword evidence="8" id="KW-1185">Reference proteome</keyword>
<dbReference type="FunCoup" id="A0A1S3H559">
    <property type="interactions" value="4"/>
</dbReference>
<sequence length="653" mass="75769">MLFADTVRYALGGMLAFALAMGCAMSVQVRCISGLVIPQFFGKEGRSFIGTFAIAYLLTGPIANIMFNAEEVTRVISCSTELMMNQTMKRMDLKFQPIHHALMDMQRESLLIKKTAAKIRTAFKPIETEVEVDKESGELKRRTDEADVGFKVSRSQRIEKSHKIKPGMSKGQVKEEKFERKLDYKCEDIYNAGINWCRGRIDQVVTNCKKALDPIPLIKNLCDLFNLKSLCEVIRWMQTFTGIDCTSMEEVNKGFGDGYETAERAAKEVDKKFNVNMQYKLSTGVEKLEQMSAQDVTQAIKYEFEKRKTWFDFITLMIKRILAFLFIRVFIGAYSYHKRYVSNFGHDNIYISKYFKSIDARRNKQNKMTLLPLKRVEKKERVEPQNVKLMGPEKAKLGKSTFVLFVRLITAGIIIFVDRLVYEVLAIISRHSKIEYHQSGEHHIQLIIYGKGVIGQMVKSLLKGFNRKHILDSYSTNFECLPQPSMMPSDYIWKIVAVYLAVWFLMFLEAYGLRLRRIVASFFYPKREKKRILYLYNDMLKKRKGFLRHMRHRIKSLARENKLSMRTDLSVALINQFPRLCSCLKVMGMGKKRCLICEEPQNKEFHICATPGCNFVYCKQCWKDVKHICYACASEEDFSSDESELTDTNIWSD</sequence>
<dbReference type="GO" id="GO:0016020">
    <property type="term" value="C:membrane"/>
    <property type="evidence" value="ECO:0007669"/>
    <property type="project" value="UniProtKB-SubCell"/>
</dbReference>
<dbReference type="InParanoid" id="A0A1S3H559"/>
<evidence type="ECO:0000256" key="1">
    <source>
        <dbReference type="ARBA" id="ARBA00004141"/>
    </source>
</evidence>
<dbReference type="RefSeq" id="XP_013381102.2">
    <property type="nucleotide sequence ID" value="XM_013525648.2"/>
</dbReference>
<proteinExistence type="predicted"/>
<dbReference type="PANTHER" id="PTHR21041:SF17">
    <property type="entry name" value="E3 UBIQUITIN-PROTEIN LIGASE DCST1"/>
    <property type="match status" value="1"/>
</dbReference>
<dbReference type="InterPro" id="IPR012858">
    <property type="entry name" value="DC_STAMP-like"/>
</dbReference>